<dbReference type="Gene3D" id="2.60.40.3690">
    <property type="match status" value="1"/>
</dbReference>
<dbReference type="InterPro" id="IPR029140">
    <property type="entry name" value="Mfa1_C"/>
</dbReference>
<dbReference type="GO" id="GO:0009418">
    <property type="term" value="C:pilus shaft"/>
    <property type="evidence" value="ECO:0007669"/>
    <property type="project" value="InterPro"/>
</dbReference>
<dbReference type="InterPro" id="IPR047786">
    <property type="entry name" value="Mfa1_fim"/>
</dbReference>
<dbReference type="InterPro" id="IPR029141">
    <property type="entry name" value="FimA_N"/>
</dbReference>
<dbReference type="PROSITE" id="PS51257">
    <property type="entry name" value="PROKAR_LIPOPROTEIN"/>
    <property type="match status" value="1"/>
</dbReference>
<evidence type="ECO:0000256" key="1">
    <source>
        <dbReference type="ARBA" id="ARBA00004561"/>
    </source>
</evidence>
<dbReference type="EMBL" id="QRVA01000057">
    <property type="protein sequence ID" value="RGS11226.1"/>
    <property type="molecule type" value="Genomic_DNA"/>
</dbReference>
<feature type="signal peptide" evidence="6">
    <location>
        <begin position="1"/>
        <end position="20"/>
    </location>
</feature>
<organism evidence="9 10">
    <name type="scientific">Segatella copri</name>
    <dbReference type="NCBI Taxonomy" id="165179"/>
    <lineage>
        <taxon>Bacteria</taxon>
        <taxon>Pseudomonadati</taxon>
        <taxon>Bacteroidota</taxon>
        <taxon>Bacteroidia</taxon>
        <taxon>Bacteroidales</taxon>
        <taxon>Prevotellaceae</taxon>
        <taxon>Segatella</taxon>
    </lineage>
</organism>
<evidence type="ECO:0000256" key="4">
    <source>
        <dbReference type="ARBA" id="ARBA00023263"/>
    </source>
</evidence>
<feature type="chain" id="PRO_5018722831" evidence="6">
    <location>
        <begin position="21"/>
        <end position="602"/>
    </location>
</feature>
<accession>A0A3R6CMP6</accession>
<feature type="domain" description="Minor fimbrium subunit Mfa1 C-terminal" evidence="8">
    <location>
        <begin position="518"/>
        <end position="595"/>
    </location>
</feature>
<dbReference type="Pfam" id="PF06321">
    <property type="entry name" value="P_gingi_FimA"/>
    <property type="match status" value="1"/>
</dbReference>
<comment type="similarity">
    <text evidence="2">Belongs to the bacteroidetes fimbrillin superfamily. FimA/Mfa1 family.</text>
</comment>
<gene>
    <name evidence="9" type="ORF">DWY11_14525</name>
</gene>
<evidence type="ECO:0000256" key="5">
    <source>
        <dbReference type="SAM" id="MobiDB-lite"/>
    </source>
</evidence>
<protein>
    <submittedName>
        <fullName evidence="9">Uncharacterized protein</fullName>
    </submittedName>
</protein>
<proteinExistence type="inferred from homology"/>
<keyword evidence="4" id="KW-0281">Fimbrium</keyword>
<feature type="domain" description="Major fimbrial subunit protein N-terminal" evidence="7">
    <location>
        <begin position="72"/>
        <end position="191"/>
    </location>
</feature>
<evidence type="ECO:0000256" key="3">
    <source>
        <dbReference type="ARBA" id="ARBA00022729"/>
    </source>
</evidence>
<dbReference type="Proteomes" id="UP000283872">
    <property type="component" value="Unassembled WGS sequence"/>
</dbReference>
<evidence type="ECO:0000259" key="8">
    <source>
        <dbReference type="Pfam" id="PF15495"/>
    </source>
</evidence>
<name>A0A3R6CMP6_9BACT</name>
<dbReference type="Gene3D" id="2.60.40.2580">
    <property type="match status" value="1"/>
</dbReference>
<evidence type="ECO:0000313" key="9">
    <source>
        <dbReference type="EMBL" id="RGS11226.1"/>
    </source>
</evidence>
<dbReference type="Pfam" id="PF15495">
    <property type="entry name" value="Fimbrillin_C"/>
    <property type="match status" value="1"/>
</dbReference>
<sequence length="602" mass="65420">MKVKFILWSLVGAMALSACSTENDPLGGSPGGNSEGRFMAVEISNPAMLSRAGGDQTPGKNEGSYEDGGMYEEGYETENKVNSVRFYFFDNQGNAVSVNANGTGTNYVDATPGVGDPSIDMPNIEKKLKAVVVLSTKDGNAINVNNMVAVANHENSGLDEGSLSFNQLCEKVANYSDTKNGFLMTSSSYADASNMICMTPITADNLRKTEGDAEDHPVTIYIERVLAKVRLSAKWNENITKVNNVTYNEKTYTAVALKDKDGKAIQNDGKQVYAIFTGWNITGTANLSYLFKKVNNTSKWTFGSDWVGYKGWNHPGFYRSYWAMNPMEGIKATSEETQGTPWKLQYCTYADITTSVLATADKTKALYCMENAADNFEDGHKSSYDPDKQLSNRTQAIFAAVLVTIDENNVAKPLDLAIWGAGTFTLDGVKTAMFNQVSGIYTKGADDVLIPITINDVVLATAQTAGAADEKSENSPRYLSFLQLKADATGSFYNAAGEALGVDGANNILKKVPGAKVWKSGMTYYYTDIQHLGTGDETGKYGVVRNHIYELELNSVAGLGTPVLDPKDPIIPQHPGDDYTYIAAQINVLSWRVVNQGVDLVW</sequence>
<dbReference type="RefSeq" id="WP_118086212.1">
    <property type="nucleotide sequence ID" value="NZ_QRVA01000057.1"/>
</dbReference>
<comment type="caution">
    <text evidence="9">The sequence shown here is derived from an EMBL/GenBank/DDBJ whole genome shotgun (WGS) entry which is preliminary data.</text>
</comment>
<comment type="subcellular location">
    <subcellularLocation>
        <location evidence="1">Fimbrium</location>
    </subcellularLocation>
</comment>
<dbReference type="AlphaFoldDB" id="A0A3R6CMP6"/>
<evidence type="ECO:0000256" key="2">
    <source>
        <dbReference type="ARBA" id="ARBA00006011"/>
    </source>
</evidence>
<evidence type="ECO:0000313" key="10">
    <source>
        <dbReference type="Proteomes" id="UP000283872"/>
    </source>
</evidence>
<feature type="region of interest" description="Disordered" evidence="5">
    <location>
        <begin position="49"/>
        <end position="69"/>
    </location>
</feature>
<reference evidence="9 10" key="1">
    <citation type="submission" date="2018-08" db="EMBL/GenBank/DDBJ databases">
        <title>A genome reference for cultivated species of the human gut microbiota.</title>
        <authorList>
            <person name="Zou Y."/>
            <person name="Xue W."/>
            <person name="Luo G."/>
        </authorList>
    </citation>
    <scope>NUCLEOTIDE SEQUENCE [LARGE SCALE GENOMIC DNA]</scope>
    <source>
        <strain evidence="9 10">AF24-12</strain>
    </source>
</reference>
<evidence type="ECO:0000256" key="6">
    <source>
        <dbReference type="SAM" id="SignalP"/>
    </source>
</evidence>
<keyword evidence="3 6" id="KW-0732">Signal</keyword>
<dbReference type="NCBIfam" id="NF038041">
    <property type="entry name" value="fim_Mfa1_fam"/>
    <property type="match status" value="1"/>
</dbReference>
<evidence type="ECO:0000259" key="7">
    <source>
        <dbReference type="Pfam" id="PF06321"/>
    </source>
</evidence>